<evidence type="ECO:0000313" key="12">
    <source>
        <dbReference type="EMBL" id="KAG9977050.1"/>
    </source>
</evidence>
<dbReference type="PANTHER" id="PTHR14456:SF2">
    <property type="entry name" value="INOSITOL-PENTAKISPHOSPHATE 2-KINASE"/>
    <property type="match status" value="1"/>
</dbReference>
<feature type="non-terminal residue" evidence="12">
    <location>
        <position position="347"/>
    </location>
</feature>
<organism evidence="12 13">
    <name type="scientific">Aureobasidium melanogenum</name>
    <name type="common">Aureobasidium pullulans var. melanogenum</name>
    <dbReference type="NCBI Taxonomy" id="46634"/>
    <lineage>
        <taxon>Eukaryota</taxon>
        <taxon>Fungi</taxon>
        <taxon>Dikarya</taxon>
        <taxon>Ascomycota</taxon>
        <taxon>Pezizomycotina</taxon>
        <taxon>Dothideomycetes</taxon>
        <taxon>Dothideomycetidae</taxon>
        <taxon>Dothideales</taxon>
        <taxon>Saccotheciaceae</taxon>
        <taxon>Aureobasidium</taxon>
    </lineage>
</organism>
<evidence type="ECO:0000256" key="5">
    <source>
        <dbReference type="ARBA" id="ARBA00014846"/>
    </source>
</evidence>
<evidence type="ECO:0000256" key="10">
    <source>
        <dbReference type="RuleBase" id="RU364126"/>
    </source>
</evidence>
<reference evidence="12" key="1">
    <citation type="journal article" date="2021" name="J Fungi (Basel)">
        <title>Virulence traits and population genomics of the black yeast Aureobasidium melanogenum.</title>
        <authorList>
            <person name="Cernosa A."/>
            <person name="Sun X."/>
            <person name="Gostincar C."/>
            <person name="Fang C."/>
            <person name="Gunde-Cimerman N."/>
            <person name="Song Z."/>
        </authorList>
    </citation>
    <scope>NUCLEOTIDE SEQUENCE</scope>
    <source>
        <strain evidence="12">EXF-9298</strain>
    </source>
</reference>
<dbReference type="PANTHER" id="PTHR14456">
    <property type="entry name" value="INOSITOL POLYPHOSPHATE KINASE 1"/>
    <property type="match status" value="1"/>
</dbReference>
<dbReference type="GO" id="GO:0005524">
    <property type="term" value="F:ATP binding"/>
    <property type="evidence" value="ECO:0007669"/>
    <property type="project" value="UniProtKB-KW"/>
</dbReference>
<dbReference type="InterPro" id="IPR043001">
    <property type="entry name" value="IP5_2-K_N_lobe"/>
</dbReference>
<evidence type="ECO:0000256" key="7">
    <source>
        <dbReference type="ARBA" id="ARBA00022741"/>
    </source>
</evidence>
<keyword evidence="11" id="KW-0175">Coiled coil</keyword>
<evidence type="ECO:0000256" key="4">
    <source>
        <dbReference type="ARBA" id="ARBA00012023"/>
    </source>
</evidence>
<evidence type="ECO:0000256" key="3">
    <source>
        <dbReference type="ARBA" id="ARBA00008305"/>
    </source>
</evidence>
<comment type="catalytic activity">
    <reaction evidence="1 10">
        <text>1D-myo-inositol 1,3,4,5,6-pentakisphosphate + ATP = 1D-myo-inositol hexakisphosphate + ADP + H(+)</text>
        <dbReference type="Rhea" id="RHEA:20313"/>
        <dbReference type="ChEBI" id="CHEBI:15378"/>
        <dbReference type="ChEBI" id="CHEBI:30616"/>
        <dbReference type="ChEBI" id="CHEBI:57733"/>
        <dbReference type="ChEBI" id="CHEBI:58130"/>
        <dbReference type="ChEBI" id="CHEBI:456216"/>
        <dbReference type="EC" id="2.7.1.158"/>
    </reaction>
</comment>
<keyword evidence="8 10" id="KW-0418">Kinase</keyword>
<keyword evidence="7 10" id="KW-0547">Nucleotide-binding</keyword>
<feature type="coiled-coil region" evidence="11">
    <location>
        <begin position="97"/>
        <end position="124"/>
    </location>
</feature>
<dbReference type="InterPro" id="IPR009286">
    <property type="entry name" value="Ins_P5_2-kin"/>
</dbReference>
<sequence>MTTVYYSDSARGHISSTSQVDNQDSARLEYLAEGNANIVYSFKEIANDVLPHGFHHKLLRLRKDKSFIRPTKSQFATFQQEFVPLFRPENLVEQTLVTLDEALIKHLNQELEEHENLKSRKSLRHGDRLASDEYGLLMTDMTARHGEYLFEIKPKWLLQSPDAPDGSIRCRTCALRLQRTHAAARGAVIPKPGGFCPLSLVDDDIQERQRAFKSIVEAQAGDLSNNSVETVVRFLSEKGYQVLKTLRKHQARFDKYGLLSSSVDGASDEYSKAMTLRDCVLFVKGSLDAFENTADIRLADLDFKHAHPDKVKKWMSTERTLLDQGWYTSTEVDEGPDSTCLLTRRSL</sequence>
<comment type="domain">
    <text evidence="10">The EXKPK motif is conserved in inositol-pentakisphosphate 2-kinases of both family 1 and 2.</text>
</comment>
<comment type="similarity">
    <text evidence="3">Belongs to the IPK1 type 1 family.</text>
</comment>
<gene>
    <name evidence="12" type="ORF">KCU98_g10315</name>
</gene>
<dbReference type="GO" id="GO:0005634">
    <property type="term" value="C:nucleus"/>
    <property type="evidence" value="ECO:0007669"/>
    <property type="project" value="TreeGrafter"/>
</dbReference>
<dbReference type="AlphaFoldDB" id="A0A9P8FMN4"/>
<protein>
    <recommendedName>
        <fullName evidence="5 10">Inositol-pentakisphosphate 2-kinase</fullName>
        <ecNumber evidence="4 10">2.7.1.158</ecNumber>
    </recommendedName>
</protein>
<comment type="caution">
    <text evidence="12">The sequence shown here is derived from an EMBL/GenBank/DDBJ whole genome shotgun (WGS) entry which is preliminary data.</text>
</comment>
<comment type="function">
    <text evidence="10">Phosphorylates Ins(1,3,4,5,6)P5 at position 2 to form Ins(1,2,3,4,5,6)P6 (InsP6 or phytate).</text>
</comment>
<dbReference type="GO" id="GO:0032958">
    <property type="term" value="P:inositol phosphate biosynthetic process"/>
    <property type="evidence" value="ECO:0007669"/>
    <property type="project" value="TreeGrafter"/>
</dbReference>
<evidence type="ECO:0000256" key="11">
    <source>
        <dbReference type="SAM" id="Coils"/>
    </source>
</evidence>
<keyword evidence="9 10" id="KW-0067">ATP-binding</keyword>
<reference evidence="12" key="2">
    <citation type="submission" date="2021-08" db="EMBL/GenBank/DDBJ databases">
        <authorList>
            <person name="Gostincar C."/>
            <person name="Sun X."/>
            <person name="Song Z."/>
            <person name="Gunde-Cimerman N."/>
        </authorList>
    </citation>
    <scope>NUCLEOTIDE SEQUENCE</scope>
    <source>
        <strain evidence="12">EXF-9298</strain>
    </source>
</reference>
<comment type="function">
    <text evidence="2">Has kinase activity and phosphorylates inositol-1,3,4,5,6-pentakisphosphate (Ins(1,3,4,5,6)P5) to produce 1,2,3,4,5,6-hexakisphosphate (InsP6), also known as phytate.</text>
</comment>
<evidence type="ECO:0000256" key="9">
    <source>
        <dbReference type="ARBA" id="ARBA00022840"/>
    </source>
</evidence>
<accession>A0A9P8FMN4</accession>
<name>A0A9P8FMN4_AURME</name>
<keyword evidence="6 10" id="KW-0808">Transferase</keyword>
<proteinExistence type="inferred from homology"/>
<dbReference type="Pfam" id="PF06090">
    <property type="entry name" value="Ins_P5_2-kin"/>
    <property type="match status" value="1"/>
</dbReference>
<evidence type="ECO:0000256" key="1">
    <source>
        <dbReference type="ARBA" id="ARBA00001774"/>
    </source>
</evidence>
<dbReference type="Proteomes" id="UP000729357">
    <property type="component" value="Unassembled WGS sequence"/>
</dbReference>
<evidence type="ECO:0000256" key="2">
    <source>
        <dbReference type="ARBA" id="ARBA00003979"/>
    </source>
</evidence>
<dbReference type="GO" id="GO:0035299">
    <property type="term" value="F:inositol-1,3,4,5,6-pentakisphosphate 2-kinase activity"/>
    <property type="evidence" value="ECO:0007669"/>
    <property type="project" value="UniProtKB-EC"/>
</dbReference>
<evidence type="ECO:0000256" key="6">
    <source>
        <dbReference type="ARBA" id="ARBA00022679"/>
    </source>
</evidence>
<dbReference type="EC" id="2.7.1.158" evidence="4 10"/>
<evidence type="ECO:0000256" key="8">
    <source>
        <dbReference type="ARBA" id="ARBA00022777"/>
    </source>
</evidence>
<evidence type="ECO:0000313" key="13">
    <source>
        <dbReference type="Proteomes" id="UP000729357"/>
    </source>
</evidence>
<keyword evidence="13" id="KW-1185">Reference proteome</keyword>
<dbReference type="Gene3D" id="3.30.200.110">
    <property type="entry name" value="Inositol-pentakisphosphate 2-kinase, N-lobe"/>
    <property type="match status" value="1"/>
</dbReference>
<dbReference type="EMBL" id="JAHFXS010001516">
    <property type="protein sequence ID" value="KAG9977050.1"/>
    <property type="molecule type" value="Genomic_DNA"/>
</dbReference>